<proteinExistence type="predicted"/>
<dbReference type="SUPFAM" id="SSF56112">
    <property type="entry name" value="Protein kinase-like (PK-like)"/>
    <property type="match status" value="1"/>
</dbReference>
<dbReference type="InterPro" id="IPR051678">
    <property type="entry name" value="AGP_Transferase"/>
</dbReference>
<protein>
    <recommendedName>
        <fullName evidence="1">Aminoglycoside phosphotransferase domain-containing protein</fullName>
    </recommendedName>
</protein>
<feature type="non-terminal residue" evidence="2">
    <location>
        <position position="266"/>
    </location>
</feature>
<evidence type="ECO:0000259" key="1">
    <source>
        <dbReference type="Pfam" id="PF01636"/>
    </source>
</evidence>
<keyword evidence="3" id="KW-1185">Reference proteome</keyword>
<organism evidence="2 3">
    <name type="scientific">Aureobasidium melanogenum</name>
    <name type="common">Aureobasidium pullulans var. melanogenum</name>
    <dbReference type="NCBI Taxonomy" id="46634"/>
    <lineage>
        <taxon>Eukaryota</taxon>
        <taxon>Fungi</taxon>
        <taxon>Dikarya</taxon>
        <taxon>Ascomycota</taxon>
        <taxon>Pezizomycotina</taxon>
        <taxon>Dothideomycetes</taxon>
        <taxon>Dothideomycetidae</taxon>
        <taxon>Dothideales</taxon>
        <taxon>Saccotheciaceae</taxon>
        <taxon>Aureobasidium</taxon>
    </lineage>
</organism>
<dbReference type="PANTHER" id="PTHR21310">
    <property type="entry name" value="AMINOGLYCOSIDE PHOSPHOTRANSFERASE-RELATED-RELATED"/>
    <property type="match status" value="1"/>
</dbReference>
<comment type="caution">
    <text evidence="2">The sequence shown here is derived from an EMBL/GenBank/DDBJ whole genome shotgun (WGS) entry which is preliminary data.</text>
</comment>
<dbReference type="EMBL" id="JAHFXS010002457">
    <property type="protein sequence ID" value="KAG9972219.1"/>
    <property type="molecule type" value="Genomic_DNA"/>
</dbReference>
<gene>
    <name evidence="2" type="ORF">KCU98_g13384</name>
</gene>
<reference evidence="2" key="2">
    <citation type="submission" date="2021-08" db="EMBL/GenBank/DDBJ databases">
        <authorList>
            <person name="Gostincar C."/>
            <person name="Sun X."/>
            <person name="Song Z."/>
            <person name="Gunde-Cimerman N."/>
        </authorList>
    </citation>
    <scope>NUCLEOTIDE SEQUENCE</scope>
    <source>
        <strain evidence="2">EXF-9298</strain>
    </source>
</reference>
<dbReference type="InterPro" id="IPR002575">
    <property type="entry name" value="Aminoglycoside_PTrfase"/>
</dbReference>
<dbReference type="AlphaFoldDB" id="A0A9P8JQ84"/>
<dbReference type="PANTHER" id="PTHR21310:SF39">
    <property type="entry name" value="AMINOGLYCOSIDE PHOSPHOTRANSFERASE DOMAIN-CONTAINING PROTEIN"/>
    <property type="match status" value="1"/>
</dbReference>
<accession>A0A9P8JQ84</accession>
<reference evidence="2" key="1">
    <citation type="journal article" date="2021" name="J Fungi (Basel)">
        <title>Virulence traits and population genomics of the black yeast Aureobasidium melanogenum.</title>
        <authorList>
            <person name="Cernosa A."/>
            <person name="Sun X."/>
            <person name="Gostincar C."/>
            <person name="Fang C."/>
            <person name="Gunde-Cimerman N."/>
            <person name="Song Z."/>
        </authorList>
    </citation>
    <scope>NUCLEOTIDE SEQUENCE</scope>
    <source>
        <strain evidence="2">EXF-9298</strain>
    </source>
</reference>
<dbReference type="Pfam" id="PF01636">
    <property type="entry name" value="APH"/>
    <property type="match status" value="1"/>
</dbReference>
<dbReference type="Proteomes" id="UP000729357">
    <property type="component" value="Unassembled WGS sequence"/>
</dbReference>
<evidence type="ECO:0000313" key="2">
    <source>
        <dbReference type="EMBL" id="KAG9972219.1"/>
    </source>
</evidence>
<sequence length="266" mass="30598">MRCTIDVFYTCPDGDVPRLPSHAAIVEACNDAPQGLYARTKTTVFLSPELVVKHINVTLEECRNQIKAHKLLDPSIVVVPKVYRCFSHNDRIYLVMQRIHGEVRDKIENLQSVTRVADIIRHLQTHKSGIPGPLDGGISRGLWWENEHVDLKGEVARLEEYIRRRMVGKQQGWSVELGEFVLNHNDIAPRNLIWMPDGRICLVDWAHAGFYPWVLELVILEFNTQEGKDLGFTLALSKEFEPLSEAEQKNKNSLQMAWFNSHRYSM</sequence>
<name>A0A9P8JQ84_AURME</name>
<dbReference type="Gene3D" id="1.10.510.10">
    <property type="entry name" value="Transferase(Phosphotransferase) domain 1"/>
    <property type="match status" value="1"/>
</dbReference>
<feature type="domain" description="Aminoglycoside phosphotransferase" evidence="1">
    <location>
        <begin position="48"/>
        <end position="220"/>
    </location>
</feature>
<dbReference type="InterPro" id="IPR011009">
    <property type="entry name" value="Kinase-like_dom_sf"/>
</dbReference>
<evidence type="ECO:0000313" key="3">
    <source>
        <dbReference type="Proteomes" id="UP000729357"/>
    </source>
</evidence>